<dbReference type="OrthoDB" id="4368917at2759"/>
<evidence type="ECO:0000256" key="1">
    <source>
        <dbReference type="SAM" id="MobiDB-lite"/>
    </source>
</evidence>
<keyword evidence="3" id="KW-1185">Reference proteome</keyword>
<sequence>MHFLLPVDASYLMLTSDQRFQRTMVTMAEAVQIFAPGTLDFAESIKQIWGPQTEQDTVETSNPLPVDGIQDVQIDQLRERTPVSQDGDQLDIHSRSQTPFMTFEDAYLEPLHSAIGPLQTANLQLSNEMDTLAASTKQPAQNEYIRILMSSGLMQREQDDCGATEDRESSPLSVSSSSSVSSSEEEEEGKVAQIKVKLNRREISPIKVSYQVHKKTHKEVIHLEEENERSSTLTQEQSSDVSSSEEDNNDYSSSSSEAASMQIPAAREVPEEHRNMYPKAAIQPQENSEASSSASEDEYSE</sequence>
<evidence type="ECO:0000313" key="3">
    <source>
        <dbReference type="Proteomes" id="UP001149954"/>
    </source>
</evidence>
<gene>
    <name evidence="2" type="ORF">N7463_010670</name>
</gene>
<feature type="compositionally biased region" description="Low complexity" evidence="1">
    <location>
        <begin position="170"/>
        <end position="182"/>
    </location>
</feature>
<reference evidence="2" key="2">
    <citation type="journal article" date="2023" name="IMA Fungus">
        <title>Comparative genomic study of the Penicillium genus elucidates a diverse pangenome and 15 lateral gene transfer events.</title>
        <authorList>
            <person name="Petersen C."/>
            <person name="Sorensen T."/>
            <person name="Nielsen M.R."/>
            <person name="Sondergaard T.E."/>
            <person name="Sorensen J.L."/>
            <person name="Fitzpatrick D.A."/>
            <person name="Frisvad J.C."/>
            <person name="Nielsen K.L."/>
        </authorList>
    </citation>
    <scope>NUCLEOTIDE SEQUENCE</scope>
    <source>
        <strain evidence="2">IBT 29495</strain>
    </source>
</reference>
<organism evidence="2 3">
    <name type="scientific">Penicillium fimorum</name>
    <dbReference type="NCBI Taxonomy" id="1882269"/>
    <lineage>
        <taxon>Eukaryota</taxon>
        <taxon>Fungi</taxon>
        <taxon>Dikarya</taxon>
        <taxon>Ascomycota</taxon>
        <taxon>Pezizomycotina</taxon>
        <taxon>Eurotiomycetes</taxon>
        <taxon>Eurotiomycetidae</taxon>
        <taxon>Eurotiales</taxon>
        <taxon>Aspergillaceae</taxon>
        <taxon>Penicillium</taxon>
    </lineage>
</organism>
<dbReference type="EMBL" id="JAPWDS010000006">
    <property type="protein sequence ID" value="KAJ5494583.1"/>
    <property type="molecule type" value="Genomic_DNA"/>
</dbReference>
<feature type="region of interest" description="Disordered" evidence="1">
    <location>
        <begin position="223"/>
        <end position="301"/>
    </location>
</feature>
<name>A0A9W9XKC7_9EURO</name>
<feature type="compositionally biased region" description="Basic and acidic residues" evidence="1">
    <location>
        <begin position="156"/>
        <end position="169"/>
    </location>
</feature>
<feature type="compositionally biased region" description="Low complexity" evidence="1">
    <location>
        <begin position="250"/>
        <end position="260"/>
    </location>
</feature>
<reference evidence="2" key="1">
    <citation type="submission" date="2022-12" db="EMBL/GenBank/DDBJ databases">
        <authorList>
            <person name="Petersen C."/>
        </authorList>
    </citation>
    <scope>NUCLEOTIDE SEQUENCE</scope>
    <source>
        <strain evidence="2">IBT 29495</strain>
    </source>
</reference>
<protein>
    <submittedName>
        <fullName evidence="2">Uncharacterized protein</fullName>
    </submittedName>
</protein>
<comment type="caution">
    <text evidence="2">The sequence shown here is derived from an EMBL/GenBank/DDBJ whole genome shotgun (WGS) entry which is preliminary data.</text>
</comment>
<accession>A0A9W9XKC7</accession>
<proteinExistence type="predicted"/>
<dbReference type="AlphaFoldDB" id="A0A9W9XKC7"/>
<feature type="region of interest" description="Disordered" evidence="1">
    <location>
        <begin position="155"/>
        <end position="193"/>
    </location>
</feature>
<dbReference type="Proteomes" id="UP001149954">
    <property type="component" value="Unassembled WGS sequence"/>
</dbReference>
<evidence type="ECO:0000313" key="2">
    <source>
        <dbReference type="EMBL" id="KAJ5494583.1"/>
    </source>
</evidence>